<feature type="domain" description="Glycosyltransferase subfamily 4-like N-terminal" evidence="2">
    <location>
        <begin position="96"/>
        <end position="187"/>
    </location>
</feature>
<sequence length="355" mass="38214">MTSDLSDAVATGDRSPQARPGADASSPSGDATTDDGVGPGDDDPLRVLNLVTNDDARFYKQQVSVLESQGVSCTTLAVPSDREHSASGVDGRSLEDYVRFYPQTLKRSFEDFDLIHANYGLTGPAAVLQPNLPVVLSLWGSDLLGTYGPVSKLCARRSDAVIVMSDQMADALGQDCHVIPHGVDLDKFAPQTQRAAQEELGWDPDARHVLFPYARSKTVKNPARAERVVAAARERLATPVELQTVSGVPHDRMPTYMNAADALLLTSDREGSPNSVKEAMACNLPVVSTDVGDVRQRLSGVRHSFVGRDDAELADALVSVLDAGVESNGREVVRELSVERMGEQIRDVYRGVVES</sequence>
<evidence type="ECO:0000256" key="1">
    <source>
        <dbReference type="SAM" id="MobiDB-lite"/>
    </source>
</evidence>
<dbReference type="PANTHER" id="PTHR12526">
    <property type="entry name" value="GLYCOSYLTRANSFERASE"/>
    <property type="match status" value="1"/>
</dbReference>
<dbReference type="Proteomes" id="UP001500420">
    <property type="component" value="Unassembled WGS sequence"/>
</dbReference>
<dbReference type="SUPFAM" id="SSF53756">
    <property type="entry name" value="UDP-Glycosyltransferase/glycogen phosphorylase"/>
    <property type="match status" value="1"/>
</dbReference>
<comment type="caution">
    <text evidence="3">The sequence shown here is derived from an EMBL/GenBank/DDBJ whole genome shotgun (WGS) entry which is preliminary data.</text>
</comment>
<dbReference type="InterPro" id="IPR028098">
    <property type="entry name" value="Glyco_trans_4-like_N"/>
</dbReference>
<dbReference type="Gene3D" id="3.40.50.2000">
    <property type="entry name" value="Glycogen Phosphorylase B"/>
    <property type="match status" value="3"/>
</dbReference>
<name>A0AAV3TCS2_9EURY</name>
<gene>
    <name evidence="3" type="ORF">GCM10009020_25610</name>
</gene>
<evidence type="ECO:0000259" key="2">
    <source>
        <dbReference type="Pfam" id="PF13439"/>
    </source>
</evidence>
<dbReference type="AlphaFoldDB" id="A0AAV3TCS2"/>
<dbReference type="CDD" id="cd03801">
    <property type="entry name" value="GT4_PimA-like"/>
    <property type="match status" value="1"/>
</dbReference>
<keyword evidence="4" id="KW-1185">Reference proteome</keyword>
<protein>
    <recommendedName>
        <fullName evidence="2">Glycosyltransferase subfamily 4-like N-terminal domain-containing protein</fullName>
    </recommendedName>
</protein>
<organism evidence="3 4">
    <name type="scientific">Natronoarchaeum mannanilyticum</name>
    <dbReference type="NCBI Taxonomy" id="926360"/>
    <lineage>
        <taxon>Archaea</taxon>
        <taxon>Methanobacteriati</taxon>
        <taxon>Methanobacteriota</taxon>
        <taxon>Stenosarchaea group</taxon>
        <taxon>Halobacteria</taxon>
        <taxon>Halobacteriales</taxon>
        <taxon>Natronoarchaeaceae</taxon>
    </lineage>
</organism>
<feature type="region of interest" description="Disordered" evidence="1">
    <location>
        <begin position="1"/>
        <end position="46"/>
    </location>
</feature>
<evidence type="ECO:0000313" key="4">
    <source>
        <dbReference type="Proteomes" id="UP001500420"/>
    </source>
</evidence>
<dbReference type="PANTHER" id="PTHR12526:SF637">
    <property type="entry name" value="GLYCOSYLTRANSFERASE EPSF-RELATED"/>
    <property type="match status" value="1"/>
</dbReference>
<dbReference type="EMBL" id="BAAADV010000006">
    <property type="protein sequence ID" value="GAA0676650.1"/>
    <property type="molecule type" value="Genomic_DNA"/>
</dbReference>
<reference evidence="3 4" key="1">
    <citation type="journal article" date="2019" name="Int. J. Syst. Evol. Microbiol.">
        <title>The Global Catalogue of Microorganisms (GCM) 10K type strain sequencing project: providing services to taxonomists for standard genome sequencing and annotation.</title>
        <authorList>
            <consortium name="The Broad Institute Genomics Platform"/>
            <consortium name="The Broad Institute Genome Sequencing Center for Infectious Disease"/>
            <person name="Wu L."/>
            <person name="Ma J."/>
        </authorList>
    </citation>
    <scope>NUCLEOTIDE SEQUENCE [LARGE SCALE GENOMIC DNA]</scope>
    <source>
        <strain evidence="3 4">JCM 16328</strain>
    </source>
</reference>
<accession>A0AAV3TCS2</accession>
<evidence type="ECO:0000313" key="3">
    <source>
        <dbReference type="EMBL" id="GAA0676650.1"/>
    </source>
</evidence>
<proteinExistence type="predicted"/>
<dbReference type="Pfam" id="PF13692">
    <property type="entry name" value="Glyco_trans_1_4"/>
    <property type="match status" value="1"/>
</dbReference>
<dbReference type="Pfam" id="PF13439">
    <property type="entry name" value="Glyco_transf_4"/>
    <property type="match status" value="1"/>
</dbReference>